<accession>A0ABY1LPF4</accession>
<reference evidence="2 3" key="1">
    <citation type="submission" date="2017-02" db="EMBL/GenBank/DDBJ databases">
        <authorList>
            <person name="Varghese N."/>
            <person name="Submissions S."/>
        </authorList>
    </citation>
    <scope>NUCLEOTIDE SEQUENCE [LARGE SCALE GENOMIC DNA]</scope>
    <source>
        <strain evidence="2 3">VKM Ac-1787</strain>
    </source>
</reference>
<keyword evidence="1" id="KW-0732">Signal</keyword>
<protein>
    <submittedName>
        <fullName evidence="2">Uncharacterized protein</fullName>
    </submittedName>
</protein>
<evidence type="ECO:0000313" key="3">
    <source>
        <dbReference type="Proteomes" id="UP000190827"/>
    </source>
</evidence>
<organism evidence="2 3">
    <name type="scientific">Plantibacter cousiniae</name>
    <name type="common">nom. nud.</name>
    <dbReference type="NCBI Taxonomy" id="199709"/>
    <lineage>
        <taxon>Bacteria</taxon>
        <taxon>Bacillati</taxon>
        <taxon>Actinomycetota</taxon>
        <taxon>Actinomycetes</taxon>
        <taxon>Micrococcales</taxon>
        <taxon>Microbacteriaceae</taxon>
        <taxon>Plantibacter</taxon>
    </lineage>
</organism>
<evidence type="ECO:0000256" key="1">
    <source>
        <dbReference type="SAM" id="SignalP"/>
    </source>
</evidence>
<dbReference type="RefSeq" id="WP_139382528.1">
    <property type="nucleotide sequence ID" value="NZ_FUZO01000002.1"/>
</dbReference>
<keyword evidence="3" id="KW-1185">Reference proteome</keyword>
<dbReference type="Proteomes" id="UP000190827">
    <property type="component" value="Unassembled WGS sequence"/>
</dbReference>
<gene>
    <name evidence="2" type="ORF">SAMN06295973_3160</name>
</gene>
<comment type="caution">
    <text evidence="2">The sequence shown here is derived from an EMBL/GenBank/DDBJ whole genome shotgun (WGS) entry which is preliminary data.</text>
</comment>
<dbReference type="EMBL" id="FUZO01000002">
    <property type="protein sequence ID" value="SKC70450.1"/>
    <property type="molecule type" value="Genomic_DNA"/>
</dbReference>
<feature type="signal peptide" evidence="1">
    <location>
        <begin position="1"/>
        <end position="37"/>
    </location>
</feature>
<proteinExistence type="predicted"/>
<feature type="chain" id="PRO_5045660174" evidence="1">
    <location>
        <begin position="38"/>
        <end position="181"/>
    </location>
</feature>
<evidence type="ECO:0000313" key="2">
    <source>
        <dbReference type="EMBL" id="SKC70450.1"/>
    </source>
</evidence>
<sequence>MRRQYESGQACPVWRVRARIAAATLVTAALALSSAPAPNPTEAAWSDTEYGAAAQFSAPAQVTPAITTCVGNGGVVGGFSSFVLYVQMPAGYSTANIEPGFGTTAANIAPLASPPQVQGPTTDGLYTVTYSSTLLGGLVGNLVGSTSYIGVRSNLNGWASPWRTYRAQVFVLGLGTACNPL</sequence>
<name>A0ABY1LPF4_9MICO</name>